<dbReference type="EMBL" id="BAAAHU010000039">
    <property type="protein sequence ID" value="GAA1012706.1"/>
    <property type="molecule type" value="Genomic_DNA"/>
</dbReference>
<dbReference type="Proteomes" id="UP001501072">
    <property type="component" value="Unassembled WGS sequence"/>
</dbReference>
<evidence type="ECO:0000313" key="2">
    <source>
        <dbReference type="EMBL" id="GAA1012706.1"/>
    </source>
</evidence>
<feature type="region of interest" description="Disordered" evidence="1">
    <location>
        <begin position="1"/>
        <end position="30"/>
    </location>
</feature>
<name>A0ABP4DMS5_9ACTN</name>
<organism evidence="2 3">
    <name type="scientific">Streptomyces thermogriseus</name>
    <dbReference type="NCBI Taxonomy" id="75292"/>
    <lineage>
        <taxon>Bacteria</taxon>
        <taxon>Bacillati</taxon>
        <taxon>Actinomycetota</taxon>
        <taxon>Actinomycetes</taxon>
        <taxon>Kitasatosporales</taxon>
        <taxon>Streptomycetaceae</taxon>
        <taxon>Streptomyces</taxon>
    </lineage>
</organism>
<protein>
    <submittedName>
        <fullName evidence="2">Uncharacterized protein</fullName>
    </submittedName>
</protein>
<sequence>MLLSAGMPRVGSGWTDTGESSDTHGLKKRSGGTIRARFGYSYHNSTHYGSWFTQSAGTTKSAQWKNVYINDCQNLVGFLNVDGQGTFYNAPVTGC</sequence>
<comment type="caution">
    <text evidence="2">The sequence shown here is derived from an EMBL/GenBank/DDBJ whole genome shotgun (WGS) entry which is preliminary data.</text>
</comment>
<proteinExistence type="predicted"/>
<evidence type="ECO:0000256" key="1">
    <source>
        <dbReference type="SAM" id="MobiDB-lite"/>
    </source>
</evidence>
<keyword evidence="3" id="KW-1185">Reference proteome</keyword>
<evidence type="ECO:0000313" key="3">
    <source>
        <dbReference type="Proteomes" id="UP001501072"/>
    </source>
</evidence>
<accession>A0ABP4DMS5</accession>
<gene>
    <name evidence="2" type="ORF">GCM10009564_37240</name>
</gene>
<reference evidence="3" key="1">
    <citation type="journal article" date="2019" name="Int. J. Syst. Evol. Microbiol.">
        <title>The Global Catalogue of Microorganisms (GCM) 10K type strain sequencing project: providing services to taxonomists for standard genome sequencing and annotation.</title>
        <authorList>
            <consortium name="The Broad Institute Genomics Platform"/>
            <consortium name="The Broad Institute Genome Sequencing Center for Infectious Disease"/>
            <person name="Wu L."/>
            <person name="Ma J."/>
        </authorList>
    </citation>
    <scope>NUCLEOTIDE SEQUENCE [LARGE SCALE GENOMIC DNA]</scope>
    <source>
        <strain evidence="3">JCM 11269</strain>
    </source>
</reference>